<name>A0A512AZW9_9BACT</name>
<gene>
    <name evidence="9" type="ORF">AAE02nite_29250</name>
</gene>
<dbReference type="GO" id="GO:0022857">
    <property type="term" value="F:transmembrane transporter activity"/>
    <property type="evidence" value="ECO:0007669"/>
    <property type="project" value="InterPro"/>
</dbReference>
<proteinExistence type="inferred from homology"/>
<evidence type="ECO:0000313" key="9">
    <source>
        <dbReference type="EMBL" id="GEO05261.1"/>
    </source>
</evidence>
<evidence type="ECO:0000256" key="5">
    <source>
        <dbReference type="ARBA" id="ARBA00022692"/>
    </source>
</evidence>
<evidence type="ECO:0000256" key="6">
    <source>
        <dbReference type="ARBA" id="ARBA00022989"/>
    </source>
</evidence>
<evidence type="ECO:0000256" key="4">
    <source>
        <dbReference type="ARBA" id="ARBA00022475"/>
    </source>
</evidence>
<feature type="transmembrane region" description="Helical" evidence="8">
    <location>
        <begin position="88"/>
        <end position="109"/>
    </location>
</feature>
<keyword evidence="3" id="KW-0813">Transport</keyword>
<keyword evidence="7 8" id="KW-0472">Membrane</keyword>
<dbReference type="PANTHER" id="PTHR30472">
    <property type="entry name" value="FERRIC ENTEROBACTIN TRANSPORT SYSTEM PERMEASE PROTEIN"/>
    <property type="match status" value="1"/>
</dbReference>
<protein>
    <submittedName>
        <fullName evidence="9">Iron ABC transporter</fullName>
    </submittedName>
</protein>
<feature type="transmembrane region" description="Helical" evidence="8">
    <location>
        <begin position="115"/>
        <end position="136"/>
    </location>
</feature>
<evidence type="ECO:0000313" key="10">
    <source>
        <dbReference type="Proteomes" id="UP000321532"/>
    </source>
</evidence>
<reference evidence="9 10" key="1">
    <citation type="submission" date="2019-07" db="EMBL/GenBank/DDBJ databases">
        <title>Whole genome shotgun sequence of Adhaeribacter aerolatus NBRC 106133.</title>
        <authorList>
            <person name="Hosoyama A."/>
            <person name="Uohara A."/>
            <person name="Ohji S."/>
            <person name="Ichikawa N."/>
        </authorList>
    </citation>
    <scope>NUCLEOTIDE SEQUENCE [LARGE SCALE GENOMIC DNA]</scope>
    <source>
        <strain evidence="9 10">NBRC 106133</strain>
    </source>
</reference>
<comment type="caution">
    <text evidence="9">The sequence shown here is derived from an EMBL/GenBank/DDBJ whole genome shotgun (WGS) entry which is preliminary data.</text>
</comment>
<evidence type="ECO:0000256" key="3">
    <source>
        <dbReference type="ARBA" id="ARBA00022448"/>
    </source>
</evidence>
<comment type="subcellular location">
    <subcellularLocation>
        <location evidence="1">Cell membrane</location>
        <topology evidence="1">Multi-pass membrane protein</topology>
    </subcellularLocation>
</comment>
<evidence type="ECO:0000256" key="8">
    <source>
        <dbReference type="SAM" id="Phobius"/>
    </source>
</evidence>
<dbReference type="Pfam" id="PF01032">
    <property type="entry name" value="FecCD"/>
    <property type="match status" value="1"/>
</dbReference>
<feature type="transmembrane region" description="Helical" evidence="8">
    <location>
        <begin position="306"/>
        <end position="327"/>
    </location>
</feature>
<evidence type="ECO:0000256" key="1">
    <source>
        <dbReference type="ARBA" id="ARBA00004651"/>
    </source>
</evidence>
<dbReference type="EMBL" id="BJYS01000021">
    <property type="protein sequence ID" value="GEO05261.1"/>
    <property type="molecule type" value="Genomic_DNA"/>
</dbReference>
<sequence length="334" mass="35902">MRQGVVFLLVLLLIGLLIFWGLSIGSFEADYTTIWQALVNYNPDNQEHFAIVQLRLPRLLLALLVGGSLSFSGYLMQAMVNNALADPYILGTASGASLGASMSIGGFILTTWGGLYLPPLFALLGAFLVTLLVIALGYRKGQIIPSQLLLAGIAVSSFLTALVGLFTFLSGSESALRSILFWSMGDFGRANWNLLPYPAVGLVIALILFSFMQKELNILLLGSERAETLGVPVARTRWLMLATVSVLTGFSVALAGSVGFVGLIMPHVTRGLLGLTHKLNLLLCALLGGLFLVACDILSRLIYPPAGLPIGIITSFIGVPFFVYLLLKKSYKFN</sequence>
<feature type="transmembrane region" description="Helical" evidence="8">
    <location>
        <begin position="59"/>
        <end position="76"/>
    </location>
</feature>
<keyword evidence="6 8" id="KW-1133">Transmembrane helix</keyword>
<dbReference type="InterPro" id="IPR000522">
    <property type="entry name" value="ABC_transptr_permease_BtuC"/>
</dbReference>
<dbReference type="InterPro" id="IPR037294">
    <property type="entry name" value="ABC_BtuC-like"/>
</dbReference>
<dbReference type="GO" id="GO:0033214">
    <property type="term" value="P:siderophore-iron import into cell"/>
    <property type="evidence" value="ECO:0007669"/>
    <property type="project" value="TreeGrafter"/>
</dbReference>
<feature type="transmembrane region" description="Helical" evidence="8">
    <location>
        <begin position="190"/>
        <end position="211"/>
    </location>
</feature>
<keyword evidence="10" id="KW-1185">Reference proteome</keyword>
<evidence type="ECO:0000256" key="2">
    <source>
        <dbReference type="ARBA" id="ARBA00007935"/>
    </source>
</evidence>
<feature type="transmembrane region" description="Helical" evidence="8">
    <location>
        <begin position="148"/>
        <end position="170"/>
    </location>
</feature>
<accession>A0A512AZW9</accession>
<keyword evidence="4" id="KW-1003">Cell membrane</keyword>
<dbReference type="AlphaFoldDB" id="A0A512AZW9"/>
<keyword evidence="5 8" id="KW-0812">Transmembrane</keyword>
<dbReference type="Gene3D" id="1.10.3470.10">
    <property type="entry name" value="ABC transporter involved in vitamin B12 uptake, BtuC"/>
    <property type="match status" value="1"/>
</dbReference>
<dbReference type="CDD" id="cd06550">
    <property type="entry name" value="TM_ABC_iron-siderophores_like"/>
    <property type="match status" value="1"/>
</dbReference>
<feature type="transmembrane region" description="Helical" evidence="8">
    <location>
        <begin position="238"/>
        <end position="264"/>
    </location>
</feature>
<dbReference type="OrthoDB" id="9811721at2"/>
<dbReference type="GO" id="GO:0005886">
    <property type="term" value="C:plasma membrane"/>
    <property type="evidence" value="ECO:0007669"/>
    <property type="project" value="UniProtKB-SubCell"/>
</dbReference>
<feature type="transmembrane region" description="Helical" evidence="8">
    <location>
        <begin position="279"/>
        <end position="299"/>
    </location>
</feature>
<dbReference type="PANTHER" id="PTHR30472:SF25">
    <property type="entry name" value="ABC TRANSPORTER PERMEASE PROTEIN MJ0876-RELATED"/>
    <property type="match status" value="1"/>
</dbReference>
<dbReference type="Proteomes" id="UP000321532">
    <property type="component" value="Unassembled WGS sequence"/>
</dbReference>
<organism evidence="9 10">
    <name type="scientific">Adhaeribacter aerolatus</name>
    <dbReference type="NCBI Taxonomy" id="670289"/>
    <lineage>
        <taxon>Bacteria</taxon>
        <taxon>Pseudomonadati</taxon>
        <taxon>Bacteroidota</taxon>
        <taxon>Cytophagia</taxon>
        <taxon>Cytophagales</taxon>
        <taxon>Hymenobacteraceae</taxon>
        <taxon>Adhaeribacter</taxon>
    </lineage>
</organism>
<dbReference type="FunFam" id="1.10.3470.10:FF:000001">
    <property type="entry name" value="Vitamin B12 ABC transporter permease BtuC"/>
    <property type="match status" value="1"/>
</dbReference>
<dbReference type="RefSeq" id="WP_146898826.1">
    <property type="nucleotide sequence ID" value="NZ_BJYS01000021.1"/>
</dbReference>
<dbReference type="SUPFAM" id="SSF81345">
    <property type="entry name" value="ABC transporter involved in vitamin B12 uptake, BtuC"/>
    <property type="match status" value="1"/>
</dbReference>
<evidence type="ECO:0000256" key="7">
    <source>
        <dbReference type="ARBA" id="ARBA00023136"/>
    </source>
</evidence>
<comment type="similarity">
    <text evidence="2">Belongs to the binding-protein-dependent transport system permease family. FecCD subfamily.</text>
</comment>